<feature type="domain" description="KAP NTPase" evidence="1">
    <location>
        <begin position="25"/>
        <end position="319"/>
    </location>
</feature>
<evidence type="ECO:0000313" key="3">
    <source>
        <dbReference type="Proteomes" id="UP000411588"/>
    </source>
</evidence>
<organism evidence="2 3">
    <name type="scientific">Clostridioides difficile</name>
    <name type="common">Peptoclostridium difficile</name>
    <dbReference type="NCBI Taxonomy" id="1496"/>
    <lineage>
        <taxon>Bacteria</taxon>
        <taxon>Bacillati</taxon>
        <taxon>Bacillota</taxon>
        <taxon>Clostridia</taxon>
        <taxon>Peptostreptococcales</taxon>
        <taxon>Peptostreptococcaceae</taxon>
        <taxon>Clostridioides</taxon>
    </lineage>
</organism>
<dbReference type="Proteomes" id="UP000411588">
    <property type="component" value="Unassembled WGS sequence"/>
</dbReference>
<dbReference type="InterPro" id="IPR011646">
    <property type="entry name" value="KAP_P-loop"/>
</dbReference>
<gene>
    <name evidence="2" type="ORF">SAMEA1402399_04064</name>
</gene>
<accession>A0AB74QGT6</accession>
<dbReference type="EMBL" id="CAADAN010000027">
    <property type="protein sequence ID" value="VFD36619.1"/>
    <property type="molecule type" value="Genomic_DNA"/>
</dbReference>
<dbReference type="Gene3D" id="3.40.50.300">
    <property type="entry name" value="P-loop containing nucleotide triphosphate hydrolases"/>
    <property type="match status" value="1"/>
</dbReference>
<dbReference type="SUPFAM" id="SSF52540">
    <property type="entry name" value="P-loop containing nucleoside triphosphate hydrolases"/>
    <property type="match status" value="1"/>
</dbReference>
<comment type="caution">
    <text evidence="2">The sequence shown here is derived from an EMBL/GenBank/DDBJ whole genome shotgun (WGS) entry which is preliminary data.</text>
</comment>
<dbReference type="AlphaFoldDB" id="A0AB74QGT6"/>
<dbReference type="RefSeq" id="WP_109277246.1">
    <property type="nucleotide sequence ID" value="NZ_CAADAN010000027.1"/>
</dbReference>
<dbReference type="Pfam" id="PF07693">
    <property type="entry name" value="KAP_NTPase"/>
    <property type="match status" value="1"/>
</dbReference>
<proteinExistence type="predicted"/>
<reference evidence="2 3" key="1">
    <citation type="submission" date="2019-02" db="EMBL/GenBank/DDBJ databases">
        <authorList>
            <consortium name="Pathogen Informatics"/>
        </authorList>
    </citation>
    <scope>NUCLEOTIDE SEQUENCE [LARGE SCALE GENOMIC DNA]</scope>
    <source>
        <strain evidence="3">clo34</strain>
    </source>
</reference>
<evidence type="ECO:0000313" key="2">
    <source>
        <dbReference type="EMBL" id="VFD36619.1"/>
    </source>
</evidence>
<dbReference type="InterPro" id="IPR027417">
    <property type="entry name" value="P-loop_NTPase"/>
</dbReference>
<evidence type="ECO:0000259" key="1">
    <source>
        <dbReference type="Pfam" id="PF07693"/>
    </source>
</evidence>
<protein>
    <submittedName>
        <fullName evidence="2">Predicted P-loop ATPase</fullName>
    </submittedName>
</protein>
<sequence>MGLFNNNIEIKKENPFEHDKLYRKSEIENLTNLFELVDNQLVLAINSPWGTGKTTFLRMWESFLKSNDELKSKYEVIYFNAWENDDCLDPLITIIGEMEKSIKEVNETTWDNIKSKGKKLVKKVAPVVIKVATAGAVTSDDLHLGDKVQDAIIDVSGNIFNVDNYVEQKQIRKDFEEELKKYQKNLGKTAVFFIDELDRCRPTFAIETLERVKHLFNLENFIFVLGIDKESLSNSIKVIYGTGTDINGYLARFIDIEYSLKEIHNELYTKYLIEKYISGKVNFDTYNNGLSIIINIVSLFKLSLRDTEKIITTLYLISRANRNSYTTLETYVVPFLLILNKTNKDLYNKVKHKNVNLKQLIEGLGKKINIEKWFDENEIGIFLKANLINILCDVEAYNELLEKSRNYTSMSELNQYRNILESCYEVNTEGCIQELERYLDSIIKLIDIYADIDIYQ</sequence>
<name>A0AB74QGT6_CLODI</name>